<keyword evidence="1" id="KW-0732">Signal</keyword>
<sequence>MAALAVGALVVPLTSAMSAPAAAPQARPCTAQWQLVPLPEQAPGVVEGQTVSAISPRDVRIAGTASTGSAWTMRWDGRAVTETAAPPQGPLRTIDGMRTSSSYASPDEGWLLLNYPTRLTGGIDTVAHWQNGRWTQTPTAVPDDPVADLEIDLLSVVSLAADDAWAVGTRSDADGFPLGLIEHWNGSEWTIVDHPESTARGTALHDVTAVSPTDIWAVGEVSPETGSWTDARPLVMHYDGTSWTTIPTPEVPKEQRPAQLRSVSVTDDGQVWAVGLRNAAEGVFGTPLIMRYDGSAWQQLPDPGVGTRINVVGVYAAAKDDAWVVATDGSPNALLHWDGTSWQRAEWPGPKLYRQRYIATDIDGTGPNDIWVSASVQRMDGAGEGLVPVTVTPQVAHLSCGKK</sequence>
<accession>A0A7Z0WJR5</accession>
<comment type="caution">
    <text evidence="2">The sequence shown here is derived from an EMBL/GenBank/DDBJ whole genome shotgun (WGS) entry which is preliminary data.</text>
</comment>
<keyword evidence="3" id="KW-1185">Reference proteome</keyword>
<reference evidence="2 3" key="1">
    <citation type="submission" date="2016-12" db="EMBL/GenBank/DDBJ databases">
        <title>The draft genome sequence of Actinophytocola xinjiangensis.</title>
        <authorList>
            <person name="Wang W."/>
            <person name="Yuan L."/>
        </authorList>
    </citation>
    <scope>NUCLEOTIDE SEQUENCE [LARGE SCALE GENOMIC DNA]</scope>
    <source>
        <strain evidence="2 3">CGMCC 4.4663</strain>
    </source>
</reference>
<dbReference type="Proteomes" id="UP000185696">
    <property type="component" value="Unassembled WGS sequence"/>
</dbReference>
<gene>
    <name evidence="2" type="ORF">BLA60_22125</name>
</gene>
<protein>
    <submittedName>
        <fullName evidence="2">Uncharacterized protein</fullName>
    </submittedName>
</protein>
<evidence type="ECO:0000256" key="1">
    <source>
        <dbReference type="SAM" id="SignalP"/>
    </source>
</evidence>
<feature type="chain" id="PRO_5030956945" evidence="1">
    <location>
        <begin position="22"/>
        <end position="403"/>
    </location>
</feature>
<name>A0A7Z0WJR5_9PSEU</name>
<evidence type="ECO:0000313" key="3">
    <source>
        <dbReference type="Proteomes" id="UP000185696"/>
    </source>
</evidence>
<dbReference type="AlphaFoldDB" id="A0A7Z0WJR5"/>
<organism evidence="2 3">
    <name type="scientific">Actinophytocola xinjiangensis</name>
    <dbReference type="NCBI Taxonomy" id="485602"/>
    <lineage>
        <taxon>Bacteria</taxon>
        <taxon>Bacillati</taxon>
        <taxon>Actinomycetota</taxon>
        <taxon>Actinomycetes</taxon>
        <taxon>Pseudonocardiales</taxon>
        <taxon>Pseudonocardiaceae</taxon>
    </lineage>
</organism>
<dbReference type="EMBL" id="MSIF01000011">
    <property type="protein sequence ID" value="OLF08716.1"/>
    <property type="molecule type" value="Genomic_DNA"/>
</dbReference>
<feature type="signal peptide" evidence="1">
    <location>
        <begin position="1"/>
        <end position="21"/>
    </location>
</feature>
<evidence type="ECO:0000313" key="2">
    <source>
        <dbReference type="EMBL" id="OLF08716.1"/>
    </source>
</evidence>
<proteinExistence type="predicted"/>